<dbReference type="PATRIC" id="fig|87541.4.peg.407"/>
<dbReference type="Pfam" id="PF00359">
    <property type="entry name" value="PTS_EIIA_2"/>
    <property type="match status" value="1"/>
</dbReference>
<reference evidence="2 3" key="1">
    <citation type="submission" date="2016-01" db="EMBL/GenBank/DDBJ databases">
        <authorList>
            <person name="Oliw E.H."/>
        </authorList>
    </citation>
    <scope>NUCLEOTIDE SEQUENCE [LARGE SCALE GENOMIC DNA]</scope>
    <source>
        <strain evidence="2 3">KA00635</strain>
    </source>
</reference>
<dbReference type="GO" id="GO:0016740">
    <property type="term" value="F:transferase activity"/>
    <property type="evidence" value="ECO:0007669"/>
    <property type="project" value="UniProtKB-KW"/>
</dbReference>
<keyword evidence="2" id="KW-0808">Transferase</keyword>
<dbReference type="AlphaFoldDB" id="A0A133Y3C8"/>
<organism evidence="2 3">
    <name type="scientific">Aerococcus christensenii</name>
    <dbReference type="NCBI Taxonomy" id="87541"/>
    <lineage>
        <taxon>Bacteria</taxon>
        <taxon>Bacillati</taxon>
        <taxon>Bacillota</taxon>
        <taxon>Bacilli</taxon>
        <taxon>Lactobacillales</taxon>
        <taxon>Aerococcaceae</taxon>
        <taxon>Aerococcus</taxon>
    </lineage>
</organism>
<dbReference type="Gene3D" id="3.40.930.10">
    <property type="entry name" value="Mannitol-specific EII, Chain A"/>
    <property type="match status" value="1"/>
</dbReference>
<dbReference type="Proteomes" id="UP000070422">
    <property type="component" value="Unassembled WGS sequence"/>
</dbReference>
<evidence type="ECO:0000313" key="2">
    <source>
        <dbReference type="EMBL" id="KXB37687.1"/>
    </source>
</evidence>
<dbReference type="PROSITE" id="PS51094">
    <property type="entry name" value="PTS_EIIA_TYPE_2"/>
    <property type="match status" value="1"/>
</dbReference>
<dbReference type="InterPro" id="IPR051541">
    <property type="entry name" value="PTS_SugarTrans_NitroReg"/>
</dbReference>
<gene>
    <name evidence="2" type="ORF">HMPREF3187_00403</name>
</gene>
<dbReference type="STRING" id="87541.AWM71_02235"/>
<name>A0A133Y3C8_9LACT</name>
<dbReference type="PANTHER" id="PTHR47738">
    <property type="entry name" value="PTS SYSTEM FRUCTOSE-LIKE EIIA COMPONENT-RELATED"/>
    <property type="match status" value="1"/>
</dbReference>
<proteinExistence type="predicted"/>
<protein>
    <submittedName>
        <fullName evidence="2">Phosphoenolpyruvate-dependent sugar phosphotransferase system, EIIA 2</fullName>
    </submittedName>
</protein>
<dbReference type="EMBL" id="LSCQ01000020">
    <property type="protein sequence ID" value="KXB37687.1"/>
    <property type="molecule type" value="Genomic_DNA"/>
</dbReference>
<feature type="domain" description="PTS EIIA type-2" evidence="1">
    <location>
        <begin position="4"/>
        <end position="158"/>
    </location>
</feature>
<sequence length="162" mass="18238">MKGGEMMENMYLTDLQKKDINSREEALTYLADRLYTNGDVKGSFKEAIIDRENHFATGLALNQLGVAIPHTDNIHVNHSKIAVMTLQEPVEFYQMGSTTETVSVSMIFMLALKDAHGHLDMLQKLMTFFQDQEALKALLDLEDSDEGHTAAAQLLQEHQIII</sequence>
<dbReference type="CDD" id="cd00211">
    <property type="entry name" value="PTS_IIA_fru"/>
    <property type="match status" value="1"/>
</dbReference>
<dbReference type="SUPFAM" id="SSF55804">
    <property type="entry name" value="Phoshotransferase/anion transport protein"/>
    <property type="match status" value="1"/>
</dbReference>
<comment type="caution">
    <text evidence="2">The sequence shown here is derived from an EMBL/GenBank/DDBJ whole genome shotgun (WGS) entry which is preliminary data.</text>
</comment>
<keyword evidence="2" id="KW-0670">Pyruvate</keyword>
<evidence type="ECO:0000313" key="3">
    <source>
        <dbReference type="Proteomes" id="UP000070422"/>
    </source>
</evidence>
<dbReference type="PANTHER" id="PTHR47738:SF3">
    <property type="entry name" value="PHOSPHOTRANSFERASE SYSTEM MANNITOL_FRUCTOSE-SPECIFIC IIA DOMAIN CONTAINING PROTEIN"/>
    <property type="match status" value="1"/>
</dbReference>
<dbReference type="InterPro" id="IPR002178">
    <property type="entry name" value="PTS_EIIA_type-2_dom"/>
</dbReference>
<evidence type="ECO:0000259" key="1">
    <source>
        <dbReference type="PROSITE" id="PS51094"/>
    </source>
</evidence>
<dbReference type="InterPro" id="IPR016152">
    <property type="entry name" value="PTrfase/Anion_transptr"/>
</dbReference>
<accession>A0A133Y3C8</accession>